<feature type="region of interest" description="Disordered" evidence="1">
    <location>
        <begin position="1"/>
        <end position="45"/>
    </location>
</feature>
<feature type="compositionally biased region" description="Basic residues" evidence="1">
    <location>
        <begin position="29"/>
        <end position="43"/>
    </location>
</feature>
<proteinExistence type="predicted"/>
<dbReference type="AlphaFoldDB" id="B9JYW1"/>
<dbReference type="Proteomes" id="UP000001596">
    <property type="component" value="Chromosome 1"/>
</dbReference>
<name>B9JYW1_ALLAM</name>
<evidence type="ECO:0000313" key="3">
    <source>
        <dbReference type="Proteomes" id="UP000001596"/>
    </source>
</evidence>
<accession>B9JYW1</accession>
<reference evidence="2 3" key="1">
    <citation type="journal article" date="2009" name="J. Bacteriol.">
        <title>Genome sequences of three Agrobacterium biovars help elucidate the evolution of multichromosome genomes in bacteria.</title>
        <authorList>
            <person name="Slater S.C."/>
            <person name="Goldman B.S."/>
            <person name="Goodner B."/>
            <person name="Setubal J.C."/>
            <person name="Farrand S.K."/>
            <person name="Nester E.W."/>
            <person name="Burr T.J."/>
            <person name="Banta L."/>
            <person name="Dickerman A.W."/>
            <person name="Paulsen I."/>
            <person name="Otten L."/>
            <person name="Suen G."/>
            <person name="Welch R."/>
            <person name="Almeida N.F."/>
            <person name="Arnold F."/>
            <person name="Burton O.T."/>
            <person name="Du Z."/>
            <person name="Ewing A."/>
            <person name="Godsy E."/>
            <person name="Heisel S."/>
            <person name="Houmiel K.L."/>
            <person name="Jhaveri J."/>
            <person name="Lu J."/>
            <person name="Miller N.M."/>
            <person name="Norton S."/>
            <person name="Chen Q."/>
            <person name="Phoolcharoen W."/>
            <person name="Ohlin V."/>
            <person name="Ondrusek D."/>
            <person name="Pride N."/>
            <person name="Stricklin S.L."/>
            <person name="Sun J."/>
            <person name="Wheeler C."/>
            <person name="Wilson L."/>
            <person name="Zhu H."/>
            <person name="Wood D.W."/>
        </authorList>
    </citation>
    <scope>NUCLEOTIDE SEQUENCE [LARGE SCALE GENOMIC DNA]</scope>
    <source>
        <strain evidence="3">S4 / ATCC BAA-846</strain>
    </source>
</reference>
<protein>
    <submittedName>
        <fullName evidence="2">Uncharacterized protein</fullName>
    </submittedName>
</protein>
<gene>
    <name evidence="2" type="ordered locus">Avi_3074</name>
</gene>
<evidence type="ECO:0000313" key="2">
    <source>
        <dbReference type="EMBL" id="ACM37207.1"/>
    </source>
</evidence>
<keyword evidence="3" id="KW-1185">Reference proteome</keyword>
<organism evidence="2 3">
    <name type="scientific">Allorhizobium ampelinum (strain ATCC BAA-846 / DSM 112012 / S4)</name>
    <name type="common">Agrobacterium vitis (strain S4)</name>
    <dbReference type="NCBI Taxonomy" id="311402"/>
    <lineage>
        <taxon>Bacteria</taxon>
        <taxon>Pseudomonadati</taxon>
        <taxon>Pseudomonadota</taxon>
        <taxon>Alphaproteobacteria</taxon>
        <taxon>Hyphomicrobiales</taxon>
        <taxon>Rhizobiaceae</taxon>
        <taxon>Rhizobium/Agrobacterium group</taxon>
        <taxon>Allorhizobium</taxon>
        <taxon>Allorhizobium ampelinum</taxon>
    </lineage>
</organism>
<dbReference type="HOGENOM" id="CLU_2056377_0_0_5"/>
<dbReference type="KEGG" id="avi:Avi_3074"/>
<dbReference type="STRING" id="311402.Avi_3074"/>
<evidence type="ECO:0000256" key="1">
    <source>
        <dbReference type="SAM" id="MobiDB-lite"/>
    </source>
</evidence>
<sequence length="119" mass="12858">MASGFSPAEQKHSLSEAPAFRLSSPAIRATRKHSPRTSRRTMTNRHAQIVTENPFISEGAADAVLRKLIGAAGEDETTARLVELALEALPYKQDEAIAAQLLSSILLHDNLAEALNGRL</sequence>
<dbReference type="EMBL" id="CP000633">
    <property type="protein sequence ID" value="ACM37207.1"/>
    <property type="molecule type" value="Genomic_DNA"/>
</dbReference>